<comment type="subunit">
    <text evidence="2 4">Homodimer.</text>
</comment>
<comment type="subcellular location">
    <subcellularLocation>
        <location evidence="4">Secreted</location>
        <location evidence="4">Extracellular space</location>
        <location evidence="4">Apoplast</location>
    </subcellularLocation>
</comment>
<feature type="chain" id="PRO_5013987932" description="Dirigent protein" evidence="4">
    <location>
        <begin position="18"/>
        <end position="185"/>
    </location>
</feature>
<keyword evidence="6" id="KW-1185">Reference proteome</keyword>
<sequence length="185" mass="19309">MASILSVSFLFLGAILSAVFLPEFSTASFPAEKKTHLHFFLQEQFNPPNSTVVKVAPGAAGGGGDAASLAAFGNVFIIDDYLTDGPDPSSRLLGRVQGLSAAASISGSDFLLVANFAFTESGPWSGSSLAVLARNPLPEAVRELPVVGGTGKFRLARGYAIFRTVSINSAAGHITVEVDVFVLQY</sequence>
<keyword evidence="4" id="KW-0732">Signal</keyword>
<dbReference type="Pfam" id="PF03018">
    <property type="entry name" value="Dirigent"/>
    <property type="match status" value="1"/>
</dbReference>
<proteinExistence type="inferred from homology"/>
<dbReference type="OrthoDB" id="1928589at2759"/>
<dbReference type="STRING" id="1088818.A0A2I0A076"/>
<dbReference type="GO" id="GO:0009699">
    <property type="term" value="P:phenylpropanoid biosynthetic process"/>
    <property type="evidence" value="ECO:0007669"/>
    <property type="project" value="UniProtKB-ARBA"/>
</dbReference>
<dbReference type="InterPro" id="IPR044859">
    <property type="entry name" value="Allene_oxi_cyc_Dirigent"/>
</dbReference>
<dbReference type="InterPro" id="IPR004265">
    <property type="entry name" value="Dirigent"/>
</dbReference>
<accession>A0A2I0A076</accession>
<evidence type="ECO:0000256" key="2">
    <source>
        <dbReference type="ARBA" id="ARBA00011738"/>
    </source>
</evidence>
<keyword evidence="4" id="KW-0052">Apoplast</keyword>
<dbReference type="Proteomes" id="UP000236161">
    <property type="component" value="Unassembled WGS sequence"/>
</dbReference>
<reference evidence="5 6" key="1">
    <citation type="journal article" date="2017" name="Nature">
        <title>The Apostasia genome and the evolution of orchids.</title>
        <authorList>
            <person name="Zhang G.Q."/>
            <person name="Liu K.W."/>
            <person name="Li Z."/>
            <person name="Lohaus R."/>
            <person name="Hsiao Y.Y."/>
            <person name="Niu S.C."/>
            <person name="Wang J.Y."/>
            <person name="Lin Y.C."/>
            <person name="Xu Q."/>
            <person name="Chen L.J."/>
            <person name="Yoshida K."/>
            <person name="Fujiwara S."/>
            <person name="Wang Z.W."/>
            <person name="Zhang Y.Q."/>
            <person name="Mitsuda N."/>
            <person name="Wang M."/>
            <person name="Liu G.H."/>
            <person name="Pecoraro L."/>
            <person name="Huang H.X."/>
            <person name="Xiao X.J."/>
            <person name="Lin M."/>
            <person name="Wu X.Y."/>
            <person name="Wu W.L."/>
            <person name="Chen Y.Y."/>
            <person name="Chang S.B."/>
            <person name="Sakamoto S."/>
            <person name="Ohme-Takagi M."/>
            <person name="Yagi M."/>
            <person name="Zeng S.J."/>
            <person name="Shen C.Y."/>
            <person name="Yeh C.M."/>
            <person name="Luo Y.B."/>
            <person name="Tsai W.C."/>
            <person name="Van de Peer Y."/>
            <person name="Liu Z.J."/>
        </authorList>
    </citation>
    <scope>NUCLEOTIDE SEQUENCE [LARGE SCALE GENOMIC DNA]</scope>
    <source>
        <strain evidence="6">cv. Shenzhen</strain>
        <tissue evidence="5">Stem</tissue>
    </source>
</reference>
<feature type="signal peptide" evidence="4">
    <location>
        <begin position="1"/>
        <end position="17"/>
    </location>
</feature>
<dbReference type="PANTHER" id="PTHR21495">
    <property type="entry name" value="NUCLEOPORIN-RELATED"/>
    <property type="match status" value="1"/>
</dbReference>
<name>A0A2I0A076_9ASPA</name>
<evidence type="ECO:0000313" key="6">
    <source>
        <dbReference type="Proteomes" id="UP000236161"/>
    </source>
</evidence>
<dbReference type="EMBL" id="KZ452102">
    <property type="protein sequence ID" value="PKA48927.1"/>
    <property type="molecule type" value="Genomic_DNA"/>
</dbReference>
<organism evidence="5 6">
    <name type="scientific">Apostasia shenzhenica</name>
    <dbReference type="NCBI Taxonomy" id="1088818"/>
    <lineage>
        <taxon>Eukaryota</taxon>
        <taxon>Viridiplantae</taxon>
        <taxon>Streptophyta</taxon>
        <taxon>Embryophyta</taxon>
        <taxon>Tracheophyta</taxon>
        <taxon>Spermatophyta</taxon>
        <taxon>Magnoliopsida</taxon>
        <taxon>Liliopsida</taxon>
        <taxon>Asparagales</taxon>
        <taxon>Orchidaceae</taxon>
        <taxon>Apostasioideae</taxon>
        <taxon>Apostasia</taxon>
    </lineage>
</organism>
<gene>
    <name evidence="5" type="primary">PI206</name>
    <name evidence="5" type="ORF">AXF42_Ash016443</name>
</gene>
<evidence type="ECO:0000313" key="5">
    <source>
        <dbReference type="EMBL" id="PKA48927.1"/>
    </source>
</evidence>
<evidence type="ECO:0000256" key="1">
    <source>
        <dbReference type="ARBA" id="ARBA00010746"/>
    </source>
</evidence>
<evidence type="ECO:0000256" key="3">
    <source>
        <dbReference type="ARBA" id="ARBA00022525"/>
    </source>
</evidence>
<keyword evidence="3 4" id="KW-0964">Secreted</keyword>
<dbReference type="GO" id="GO:0048046">
    <property type="term" value="C:apoplast"/>
    <property type="evidence" value="ECO:0007669"/>
    <property type="project" value="UniProtKB-SubCell"/>
</dbReference>
<comment type="similarity">
    <text evidence="1 4">Belongs to the plant dirigent protein family.</text>
</comment>
<evidence type="ECO:0000256" key="4">
    <source>
        <dbReference type="RuleBase" id="RU363099"/>
    </source>
</evidence>
<comment type="function">
    <text evidence="4">Dirigent proteins impart stereoselectivity on the phenoxy radical-coupling reaction, yielding optically active lignans from two molecules of coniferyl alcohol in the biosynthesis of lignans, flavonolignans, and alkaloids and thus plays a central role in plant secondary metabolism.</text>
</comment>
<dbReference type="Gene3D" id="2.40.480.10">
    <property type="entry name" value="Allene oxide cyclase-like"/>
    <property type="match status" value="1"/>
</dbReference>
<dbReference type="AlphaFoldDB" id="A0A2I0A076"/>
<protein>
    <recommendedName>
        <fullName evidence="4">Dirigent protein</fullName>
    </recommendedName>
</protein>